<accession>A0A914E796</accession>
<sequence length="173" mass="18464">MISDLHSLFYLINLLNIFTCIEGCLSTTTSVPTTTTQLCCAPLSVSNPPRISAPTGTDGANLDECAVLRRIQRGECPTTAQIVCSVAKGTVADQVILQFNNGQTEVTSLTGVSRVVGTITCTDSGYQVSVGGTLQAFDSVSCTQHTLQGPDLTDYYNAHDWSDNKRYAGVYAK</sequence>
<keyword evidence="1" id="KW-0732">Signal</keyword>
<protein>
    <submittedName>
        <fullName evidence="3">Uncharacterized protein</fullName>
    </submittedName>
</protein>
<proteinExistence type="predicted"/>
<evidence type="ECO:0000313" key="2">
    <source>
        <dbReference type="Proteomes" id="UP000887540"/>
    </source>
</evidence>
<feature type="chain" id="PRO_5037839289" evidence="1">
    <location>
        <begin position="24"/>
        <end position="173"/>
    </location>
</feature>
<dbReference type="AlphaFoldDB" id="A0A914E796"/>
<evidence type="ECO:0000256" key="1">
    <source>
        <dbReference type="SAM" id="SignalP"/>
    </source>
</evidence>
<organism evidence="2 3">
    <name type="scientific">Acrobeloides nanus</name>
    <dbReference type="NCBI Taxonomy" id="290746"/>
    <lineage>
        <taxon>Eukaryota</taxon>
        <taxon>Metazoa</taxon>
        <taxon>Ecdysozoa</taxon>
        <taxon>Nematoda</taxon>
        <taxon>Chromadorea</taxon>
        <taxon>Rhabditida</taxon>
        <taxon>Tylenchina</taxon>
        <taxon>Cephalobomorpha</taxon>
        <taxon>Cephaloboidea</taxon>
        <taxon>Cephalobidae</taxon>
        <taxon>Acrobeloides</taxon>
    </lineage>
</organism>
<dbReference type="Proteomes" id="UP000887540">
    <property type="component" value="Unplaced"/>
</dbReference>
<feature type="signal peptide" evidence="1">
    <location>
        <begin position="1"/>
        <end position="23"/>
    </location>
</feature>
<reference evidence="3" key="1">
    <citation type="submission" date="2022-11" db="UniProtKB">
        <authorList>
            <consortium name="WormBaseParasite"/>
        </authorList>
    </citation>
    <scope>IDENTIFICATION</scope>
</reference>
<dbReference type="WBParaSite" id="ACRNAN_scaffold6227.g15817.t1">
    <property type="protein sequence ID" value="ACRNAN_scaffold6227.g15817.t1"/>
    <property type="gene ID" value="ACRNAN_scaffold6227.g15817"/>
</dbReference>
<name>A0A914E796_9BILA</name>
<keyword evidence="2" id="KW-1185">Reference proteome</keyword>
<evidence type="ECO:0000313" key="3">
    <source>
        <dbReference type="WBParaSite" id="ACRNAN_scaffold6227.g15817.t1"/>
    </source>
</evidence>